<name>A0A8S5R732_9VIRU</name>
<sequence length="33" mass="3987">MINYIYCVIMLIIKYIRFTPDNINIVIGLFLCY</sequence>
<proteinExistence type="predicted"/>
<evidence type="ECO:0000313" key="1">
    <source>
        <dbReference type="EMBL" id="DAE26873.1"/>
    </source>
</evidence>
<organism evidence="1">
    <name type="scientific">virus sp. ctCsQ3</name>
    <dbReference type="NCBI Taxonomy" id="2826794"/>
    <lineage>
        <taxon>Viruses</taxon>
    </lineage>
</organism>
<dbReference type="EMBL" id="BK015823">
    <property type="protein sequence ID" value="DAE26873.1"/>
    <property type="molecule type" value="Genomic_DNA"/>
</dbReference>
<reference evidence="1" key="1">
    <citation type="journal article" date="2021" name="Proc. Natl. Acad. Sci. U.S.A.">
        <title>A Catalog of Tens of Thousands of Viruses from Human Metagenomes Reveals Hidden Associations with Chronic Diseases.</title>
        <authorList>
            <person name="Tisza M.J."/>
            <person name="Buck C.B."/>
        </authorList>
    </citation>
    <scope>NUCLEOTIDE SEQUENCE</scope>
    <source>
        <strain evidence="1">CtCsQ3</strain>
    </source>
</reference>
<protein>
    <submittedName>
        <fullName evidence="1">Uncharacterized protein</fullName>
    </submittedName>
</protein>
<accession>A0A8S5R732</accession>